<evidence type="ECO:0000313" key="2">
    <source>
        <dbReference type="Proteomes" id="UP001162162"/>
    </source>
</evidence>
<sequence length="88" mass="9942">MDHYLQNSLTMAKYLDKHPVVEKYSNNNFALGLRQNLNLCLSFVAAAMNDSRRAVCYCLFLGISYIPGVRPYYVRCAQFAGTAILSIL</sequence>
<accession>A0AAV8X5H8</accession>
<protein>
    <submittedName>
        <fullName evidence="1">Uncharacterized protein</fullName>
    </submittedName>
</protein>
<keyword evidence="2" id="KW-1185">Reference proteome</keyword>
<dbReference type="Proteomes" id="UP001162162">
    <property type="component" value="Unassembled WGS sequence"/>
</dbReference>
<comment type="caution">
    <text evidence="1">The sequence shown here is derived from an EMBL/GenBank/DDBJ whole genome shotgun (WGS) entry which is preliminary data.</text>
</comment>
<evidence type="ECO:0000313" key="1">
    <source>
        <dbReference type="EMBL" id="KAJ8933990.1"/>
    </source>
</evidence>
<reference evidence="1" key="1">
    <citation type="journal article" date="2023" name="Insect Mol. Biol.">
        <title>Genome sequencing provides insights into the evolution of gene families encoding plant cell wall-degrading enzymes in longhorned beetles.</title>
        <authorList>
            <person name="Shin N.R."/>
            <person name="Okamura Y."/>
            <person name="Kirsch R."/>
            <person name="Pauchet Y."/>
        </authorList>
    </citation>
    <scope>NUCLEOTIDE SEQUENCE</scope>
    <source>
        <strain evidence="1">AMC_N1</strain>
    </source>
</reference>
<dbReference type="AlphaFoldDB" id="A0AAV8X5H8"/>
<proteinExistence type="predicted"/>
<dbReference type="EMBL" id="JAPWTK010001130">
    <property type="protein sequence ID" value="KAJ8933990.1"/>
    <property type="molecule type" value="Genomic_DNA"/>
</dbReference>
<gene>
    <name evidence="1" type="ORF">NQ318_016926</name>
</gene>
<name>A0AAV8X5H8_9CUCU</name>
<organism evidence="1 2">
    <name type="scientific">Aromia moschata</name>
    <dbReference type="NCBI Taxonomy" id="1265417"/>
    <lineage>
        <taxon>Eukaryota</taxon>
        <taxon>Metazoa</taxon>
        <taxon>Ecdysozoa</taxon>
        <taxon>Arthropoda</taxon>
        <taxon>Hexapoda</taxon>
        <taxon>Insecta</taxon>
        <taxon>Pterygota</taxon>
        <taxon>Neoptera</taxon>
        <taxon>Endopterygota</taxon>
        <taxon>Coleoptera</taxon>
        <taxon>Polyphaga</taxon>
        <taxon>Cucujiformia</taxon>
        <taxon>Chrysomeloidea</taxon>
        <taxon>Cerambycidae</taxon>
        <taxon>Cerambycinae</taxon>
        <taxon>Callichromatini</taxon>
        <taxon>Aromia</taxon>
    </lineage>
</organism>